<keyword evidence="2" id="KW-0067">ATP-binding</keyword>
<evidence type="ECO:0000256" key="1">
    <source>
        <dbReference type="ARBA" id="ARBA00022801"/>
    </source>
</evidence>
<dbReference type="SMART" id="SM00487">
    <property type="entry name" value="DEXDc"/>
    <property type="match status" value="1"/>
</dbReference>
<dbReference type="PANTHER" id="PTHR47958">
    <property type="entry name" value="ATP-DEPENDENT RNA HELICASE DBP3"/>
    <property type="match status" value="1"/>
</dbReference>
<evidence type="ECO:0000313" key="4">
    <source>
        <dbReference type="EMBL" id="KAH8034646.1"/>
    </source>
</evidence>
<dbReference type="InterPro" id="IPR027417">
    <property type="entry name" value="P-loop_NTPase"/>
</dbReference>
<proteinExistence type="predicted"/>
<dbReference type="OrthoDB" id="10372231at2759"/>
<feature type="domain" description="Helicase ATP-binding" evidence="3">
    <location>
        <begin position="159"/>
        <end position="293"/>
    </location>
</feature>
<reference evidence="4" key="1">
    <citation type="journal article" date="2020" name="Cell">
        <title>Large-Scale Comparative Analyses of Tick Genomes Elucidate Their Genetic Diversity and Vector Capacities.</title>
        <authorList>
            <consortium name="Tick Genome and Microbiome Consortium (TIGMIC)"/>
            <person name="Jia N."/>
            <person name="Wang J."/>
            <person name="Shi W."/>
            <person name="Du L."/>
            <person name="Sun Y."/>
            <person name="Zhan W."/>
            <person name="Jiang J.F."/>
            <person name="Wang Q."/>
            <person name="Zhang B."/>
            <person name="Ji P."/>
            <person name="Bell-Sakyi L."/>
            <person name="Cui X.M."/>
            <person name="Yuan T.T."/>
            <person name="Jiang B.G."/>
            <person name="Yang W.F."/>
            <person name="Lam T.T."/>
            <person name="Chang Q.C."/>
            <person name="Ding S.J."/>
            <person name="Wang X.J."/>
            <person name="Zhu J.G."/>
            <person name="Ruan X.D."/>
            <person name="Zhao L."/>
            <person name="Wei J.T."/>
            <person name="Ye R.Z."/>
            <person name="Que T.C."/>
            <person name="Du C.H."/>
            <person name="Zhou Y.H."/>
            <person name="Cheng J.X."/>
            <person name="Dai P.F."/>
            <person name="Guo W.B."/>
            <person name="Han X.H."/>
            <person name="Huang E.J."/>
            <person name="Li L.F."/>
            <person name="Wei W."/>
            <person name="Gao Y.C."/>
            <person name="Liu J.Z."/>
            <person name="Shao H.Z."/>
            <person name="Wang X."/>
            <person name="Wang C.C."/>
            <person name="Yang T.C."/>
            <person name="Huo Q.B."/>
            <person name="Li W."/>
            <person name="Chen H.Y."/>
            <person name="Chen S.E."/>
            <person name="Zhou L.G."/>
            <person name="Ni X.B."/>
            <person name="Tian J.H."/>
            <person name="Sheng Y."/>
            <person name="Liu T."/>
            <person name="Pan Y.S."/>
            <person name="Xia L.Y."/>
            <person name="Li J."/>
            <person name="Zhao F."/>
            <person name="Cao W.C."/>
        </authorList>
    </citation>
    <scope>NUCLEOTIDE SEQUENCE</scope>
    <source>
        <strain evidence="4">Rmic-2018</strain>
    </source>
</reference>
<dbReference type="EMBL" id="JABSTU010000003">
    <property type="protein sequence ID" value="KAH8034646.1"/>
    <property type="molecule type" value="Genomic_DNA"/>
</dbReference>
<gene>
    <name evidence="4" type="ORF">HPB51_000110</name>
</gene>
<dbReference type="Gene3D" id="3.40.50.300">
    <property type="entry name" value="P-loop containing nucleotide triphosphate hydrolases"/>
    <property type="match status" value="1"/>
</dbReference>
<dbReference type="GO" id="GO:0004386">
    <property type="term" value="F:helicase activity"/>
    <property type="evidence" value="ECO:0007669"/>
    <property type="project" value="UniProtKB-KW"/>
</dbReference>
<dbReference type="GO" id="GO:0016787">
    <property type="term" value="F:hydrolase activity"/>
    <property type="evidence" value="ECO:0007669"/>
    <property type="project" value="UniProtKB-KW"/>
</dbReference>
<comment type="caution">
    <text evidence="4">The sequence shown here is derived from an EMBL/GenBank/DDBJ whole genome shotgun (WGS) entry which is preliminary data.</text>
</comment>
<dbReference type="GO" id="GO:0005524">
    <property type="term" value="F:ATP binding"/>
    <property type="evidence" value="ECO:0007669"/>
    <property type="project" value="InterPro"/>
</dbReference>
<dbReference type="PROSITE" id="PS51192">
    <property type="entry name" value="HELICASE_ATP_BIND_1"/>
    <property type="match status" value="1"/>
</dbReference>
<evidence type="ECO:0000259" key="3">
    <source>
        <dbReference type="PROSITE" id="PS51192"/>
    </source>
</evidence>
<evidence type="ECO:0000256" key="2">
    <source>
        <dbReference type="ARBA" id="ARBA00022806"/>
    </source>
</evidence>
<dbReference type="InterPro" id="IPR014001">
    <property type="entry name" value="Helicase_ATP-bd"/>
</dbReference>
<dbReference type="SUPFAM" id="SSF52540">
    <property type="entry name" value="P-loop containing nucleoside triphosphate hydrolases"/>
    <property type="match status" value="1"/>
</dbReference>
<organism evidence="4 5">
    <name type="scientific">Rhipicephalus microplus</name>
    <name type="common">Cattle tick</name>
    <name type="synonym">Boophilus microplus</name>
    <dbReference type="NCBI Taxonomy" id="6941"/>
    <lineage>
        <taxon>Eukaryota</taxon>
        <taxon>Metazoa</taxon>
        <taxon>Ecdysozoa</taxon>
        <taxon>Arthropoda</taxon>
        <taxon>Chelicerata</taxon>
        <taxon>Arachnida</taxon>
        <taxon>Acari</taxon>
        <taxon>Parasitiformes</taxon>
        <taxon>Ixodida</taxon>
        <taxon>Ixodoidea</taxon>
        <taxon>Ixodidae</taxon>
        <taxon>Rhipicephalinae</taxon>
        <taxon>Rhipicephalus</taxon>
        <taxon>Boophilus</taxon>
    </lineage>
</organism>
<dbReference type="AlphaFoldDB" id="A0A9J6EJZ8"/>
<protein>
    <recommendedName>
        <fullName evidence="3">Helicase ATP-binding domain-containing protein</fullName>
    </recommendedName>
</protein>
<sequence>MDEIIEGVPGQNAKHMFWLSVFHGKEGMRPVLPQGDEEPVLYLSRRYFGEVPTGRACSARNNLRVRPIVKDIYHEHVTTAQRPAEEVEAYRRANDIVVTGRHVPKPILHIDEAGFPGYISDVVEACNNGRGLSAIQAQCWPVVLGGKDLAAFIYDKSEGKHIAYLIPAIIHIIHQPAELRACGPLVLVLTATREEGLQARSVADELKVKTGIRTMYLLPGEPREPQLKQLEEGAKICFATPSRLVSLMKERKINLRRCGYMVLDGADHMVTMGFGKQLRVLAKNTRHKHQTLAWLSSRMMDALQLVEEWTNDCVTVSIRAAIHEDHTRVEHIVCVCEMA</sequence>
<dbReference type="GO" id="GO:0003676">
    <property type="term" value="F:nucleic acid binding"/>
    <property type="evidence" value="ECO:0007669"/>
    <property type="project" value="InterPro"/>
</dbReference>
<accession>A0A9J6EJZ8</accession>
<dbReference type="Pfam" id="PF00270">
    <property type="entry name" value="DEAD"/>
    <property type="match status" value="1"/>
</dbReference>
<dbReference type="InterPro" id="IPR011545">
    <property type="entry name" value="DEAD/DEAH_box_helicase_dom"/>
</dbReference>
<reference evidence="4" key="2">
    <citation type="submission" date="2021-09" db="EMBL/GenBank/DDBJ databases">
        <authorList>
            <person name="Jia N."/>
            <person name="Wang J."/>
            <person name="Shi W."/>
            <person name="Du L."/>
            <person name="Sun Y."/>
            <person name="Zhan W."/>
            <person name="Jiang J."/>
            <person name="Wang Q."/>
            <person name="Zhang B."/>
            <person name="Ji P."/>
            <person name="Sakyi L.B."/>
            <person name="Cui X."/>
            <person name="Yuan T."/>
            <person name="Jiang B."/>
            <person name="Yang W."/>
            <person name="Lam T.T.-Y."/>
            <person name="Chang Q."/>
            <person name="Ding S."/>
            <person name="Wang X."/>
            <person name="Zhu J."/>
            <person name="Ruan X."/>
            <person name="Zhao L."/>
            <person name="Wei J."/>
            <person name="Que T."/>
            <person name="Du C."/>
            <person name="Cheng J."/>
            <person name="Dai P."/>
            <person name="Han X."/>
            <person name="Huang E."/>
            <person name="Gao Y."/>
            <person name="Liu J."/>
            <person name="Shao H."/>
            <person name="Ye R."/>
            <person name="Li L."/>
            <person name="Wei W."/>
            <person name="Wang X."/>
            <person name="Wang C."/>
            <person name="Huo Q."/>
            <person name="Li W."/>
            <person name="Guo W."/>
            <person name="Chen H."/>
            <person name="Chen S."/>
            <person name="Zhou L."/>
            <person name="Zhou L."/>
            <person name="Ni X."/>
            <person name="Tian J."/>
            <person name="Zhou Y."/>
            <person name="Sheng Y."/>
            <person name="Liu T."/>
            <person name="Pan Y."/>
            <person name="Xia L."/>
            <person name="Li J."/>
            <person name="Zhao F."/>
            <person name="Cao W."/>
        </authorList>
    </citation>
    <scope>NUCLEOTIDE SEQUENCE</scope>
    <source>
        <strain evidence="4">Rmic-2018</strain>
        <tissue evidence="4">Larvae</tissue>
    </source>
</reference>
<keyword evidence="1" id="KW-0378">Hydrolase</keyword>
<keyword evidence="2" id="KW-0347">Helicase</keyword>
<keyword evidence="5" id="KW-1185">Reference proteome</keyword>
<dbReference type="Proteomes" id="UP000821866">
    <property type="component" value="Chromosome 11"/>
</dbReference>
<dbReference type="OMA" id="HEDHTRV"/>
<evidence type="ECO:0000313" key="5">
    <source>
        <dbReference type="Proteomes" id="UP000821866"/>
    </source>
</evidence>
<name>A0A9J6EJZ8_RHIMP</name>
<dbReference type="VEuPathDB" id="VectorBase:LOC119181631"/>
<keyword evidence="2" id="KW-0547">Nucleotide-binding</keyword>